<feature type="region of interest" description="Disordered" evidence="1">
    <location>
        <begin position="1"/>
        <end position="41"/>
    </location>
</feature>
<protein>
    <submittedName>
        <fullName evidence="2">Uncharacterized protein</fullName>
    </submittedName>
</protein>
<organism evidence="2 3">
    <name type="scientific">Allostreptomyces psammosilenae</name>
    <dbReference type="NCBI Taxonomy" id="1892865"/>
    <lineage>
        <taxon>Bacteria</taxon>
        <taxon>Bacillati</taxon>
        <taxon>Actinomycetota</taxon>
        <taxon>Actinomycetes</taxon>
        <taxon>Kitasatosporales</taxon>
        <taxon>Streptomycetaceae</taxon>
        <taxon>Allostreptomyces</taxon>
    </lineage>
</organism>
<dbReference type="Proteomes" id="UP000567795">
    <property type="component" value="Unassembled WGS sequence"/>
</dbReference>
<name>A0A852ZTR8_9ACTN</name>
<comment type="caution">
    <text evidence="2">The sequence shown here is derived from an EMBL/GenBank/DDBJ whole genome shotgun (WGS) entry which is preliminary data.</text>
</comment>
<sequence length="274" mass="29306">MAISHDRAPLPTDAGRTPPTPRRPHPPGAAAAAGPGDGDAPRCVAQAAAHLDTLVRLFPRLVDELVPGRPSRSSAAPLGSAALARQAARARAERQDALLGERMGVTISGSHAAPVRLSVSDAIRDVTDGVIELEEAVCEKLRIRRPRRGTVPERLERIRAVLDRVADHPVLAEHVRDETRRMAGRCRRCLGETAALLRLDGRCPHCDSVSLRAVPEHELVLCANPGCRCAEADCPCRVEEAFRHAWGREEWPALAAGCGLDLARLLALAEGAAA</sequence>
<evidence type="ECO:0000313" key="3">
    <source>
        <dbReference type="Proteomes" id="UP000567795"/>
    </source>
</evidence>
<evidence type="ECO:0000256" key="1">
    <source>
        <dbReference type="SAM" id="MobiDB-lite"/>
    </source>
</evidence>
<gene>
    <name evidence="2" type="ORF">FHU37_002188</name>
</gene>
<keyword evidence="3" id="KW-1185">Reference proteome</keyword>
<dbReference type="EMBL" id="JACBZD010000001">
    <property type="protein sequence ID" value="NYI05245.1"/>
    <property type="molecule type" value="Genomic_DNA"/>
</dbReference>
<dbReference type="RefSeq" id="WP_246449758.1">
    <property type="nucleotide sequence ID" value="NZ_JACBZD010000001.1"/>
</dbReference>
<reference evidence="2 3" key="1">
    <citation type="submission" date="2020-07" db="EMBL/GenBank/DDBJ databases">
        <title>Sequencing the genomes of 1000 actinobacteria strains.</title>
        <authorList>
            <person name="Klenk H.-P."/>
        </authorList>
    </citation>
    <scope>NUCLEOTIDE SEQUENCE [LARGE SCALE GENOMIC DNA]</scope>
    <source>
        <strain evidence="2 3">DSM 42178</strain>
    </source>
</reference>
<dbReference type="AlphaFoldDB" id="A0A852ZTR8"/>
<proteinExistence type="predicted"/>
<evidence type="ECO:0000313" key="2">
    <source>
        <dbReference type="EMBL" id="NYI05245.1"/>
    </source>
</evidence>
<accession>A0A852ZTR8</accession>